<feature type="region of interest" description="Disordered" evidence="1">
    <location>
        <begin position="1"/>
        <end position="20"/>
    </location>
</feature>
<feature type="compositionally biased region" description="Polar residues" evidence="1">
    <location>
        <begin position="1"/>
        <end position="14"/>
    </location>
</feature>
<evidence type="ECO:0000256" key="1">
    <source>
        <dbReference type="SAM" id="MobiDB-lite"/>
    </source>
</evidence>
<protein>
    <submittedName>
        <fullName evidence="2">Uncharacterized protein</fullName>
    </submittedName>
</protein>
<reference evidence="2" key="2">
    <citation type="journal article" date="2015" name="Data Brief">
        <title>Shoot transcriptome of the giant reed, Arundo donax.</title>
        <authorList>
            <person name="Barrero R.A."/>
            <person name="Guerrero F.D."/>
            <person name="Moolhuijzen P."/>
            <person name="Goolsby J.A."/>
            <person name="Tidwell J."/>
            <person name="Bellgard S.E."/>
            <person name="Bellgard M.I."/>
        </authorList>
    </citation>
    <scope>NUCLEOTIDE SEQUENCE</scope>
    <source>
        <tissue evidence="2">Shoot tissue taken approximately 20 cm above the soil surface</tissue>
    </source>
</reference>
<sequence>MQGLTRSPLAQAQELQEDNW</sequence>
<reference evidence="2" key="1">
    <citation type="submission" date="2014-09" db="EMBL/GenBank/DDBJ databases">
        <authorList>
            <person name="Magalhaes I.L.F."/>
            <person name="Oliveira U."/>
            <person name="Santos F.R."/>
            <person name="Vidigal T.H.D.A."/>
            <person name="Brescovit A.D."/>
            <person name="Santos A.J."/>
        </authorList>
    </citation>
    <scope>NUCLEOTIDE SEQUENCE</scope>
    <source>
        <tissue evidence="2">Shoot tissue taken approximately 20 cm above the soil surface</tissue>
    </source>
</reference>
<dbReference type="EMBL" id="GBRH01259090">
    <property type="protein sequence ID" value="JAD38805.1"/>
    <property type="molecule type" value="Transcribed_RNA"/>
</dbReference>
<accession>A0A0A8ZPX4</accession>
<proteinExistence type="predicted"/>
<dbReference type="AlphaFoldDB" id="A0A0A8ZPX4"/>
<organism evidence="2">
    <name type="scientific">Arundo donax</name>
    <name type="common">Giant reed</name>
    <name type="synonym">Donax arundinaceus</name>
    <dbReference type="NCBI Taxonomy" id="35708"/>
    <lineage>
        <taxon>Eukaryota</taxon>
        <taxon>Viridiplantae</taxon>
        <taxon>Streptophyta</taxon>
        <taxon>Embryophyta</taxon>
        <taxon>Tracheophyta</taxon>
        <taxon>Spermatophyta</taxon>
        <taxon>Magnoliopsida</taxon>
        <taxon>Liliopsida</taxon>
        <taxon>Poales</taxon>
        <taxon>Poaceae</taxon>
        <taxon>PACMAD clade</taxon>
        <taxon>Arundinoideae</taxon>
        <taxon>Arundineae</taxon>
        <taxon>Arundo</taxon>
    </lineage>
</organism>
<name>A0A0A8ZPX4_ARUDO</name>
<evidence type="ECO:0000313" key="2">
    <source>
        <dbReference type="EMBL" id="JAD38805.1"/>
    </source>
</evidence>